<proteinExistence type="predicted"/>
<name>A0A7X1WS39_9PSED</name>
<evidence type="ECO:0000313" key="1">
    <source>
        <dbReference type="EMBL" id="MQT73639.1"/>
    </source>
</evidence>
<dbReference type="RefSeq" id="WP_153437829.1">
    <property type="nucleotide sequence ID" value="NZ_WIWF01000012.1"/>
</dbReference>
<keyword evidence="1" id="KW-0238">DNA-binding</keyword>
<reference evidence="1 2" key="1">
    <citation type="submission" date="2019-10" db="EMBL/GenBank/DDBJ databases">
        <title>Evaluation of single-gene subtyping targets for Pseudomonas.</title>
        <authorList>
            <person name="Reichler S.J."/>
            <person name="Orsi R.H."/>
            <person name="Wiedmann M."/>
            <person name="Martin N.H."/>
            <person name="Murphy S.I."/>
        </authorList>
    </citation>
    <scope>NUCLEOTIDE SEQUENCE [LARGE SCALE GENOMIC DNA]</scope>
    <source>
        <strain evidence="1 2">FSL R10-2932</strain>
    </source>
</reference>
<accession>A0A7X1WS39</accession>
<evidence type="ECO:0000313" key="2">
    <source>
        <dbReference type="Proteomes" id="UP000447574"/>
    </source>
</evidence>
<organism evidence="1 2">
    <name type="scientific">Pseudomonas helleri</name>
    <dbReference type="NCBI Taxonomy" id="1608996"/>
    <lineage>
        <taxon>Bacteria</taxon>
        <taxon>Pseudomonadati</taxon>
        <taxon>Pseudomonadota</taxon>
        <taxon>Gammaproteobacteria</taxon>
        <taxon>Pseudomonadales</taxon>
        <taxon>Pseudomonadaceae</taxon>
        <taxon>Pseudomonas</taxon>
    </lineage>
</organism>
<dbReference type="Proteomes" id="UP000447574">
    <property type="component" value="Unassembled WGS sequence"/>
</dbReference>
<dbReference type="EMBL" id="WIWF01000012">
    <property type="protein sequence ID" value="MQT73639.1"/>
    <property type="molecule type" value="Genomic_DNA"/>
</dbReference>
<sequence length="1123" mass="128106">MISDLSSPADISLSGLYADNRGTQKDSDVIRTLLDQSDWFCHAVEFDPRSGQALPQSLSSVLARMSGYSPPSAGRPVRDRLWRIVEHSRHSVERLFRGLNEAPRREQALLPVHAVRELDANSFIKLSNRPGRNIREKLAGNPYLQGVRRFQSINLPENRLLKAFVEHLAQLLELRRDILGHEDELLLQILTWLRSGEARDIGRWENLPPNNTLLSHRDYRRVWDAWRLLQSLEDDLSADHSRLPERIRTKRLWNTYAQMWRDGSHRFADMPVFFDYDRFEIRPWFSKVVAQRVPETINRNVSVEDIRTPVCVDFATLRPRYATGTTVRSLPDAFLWQKWRDANTAVALDLFTSDAIYAHAQATTLSSADLFFSRTDPEQLDPAARAFASRLHSVFRHETLIWLVPDALNDFELDVTRRNVNARFQNAIPLPRSIAAAFLRADYSKVRNDSAIVVIDSVGGKTCVTKLIARFDPELKKVLPETNGFYWERHPPVIISNASPEMHEEKKYEIPTLDDQGQWREAPHATKPAVVDAATLRNDPRIGQFAFAINLTNSPVTGGIRLHSLQQRAGGIALWRDQIPELSIKAVRDGLHRRFHLVSRGTTVKPLRGRPVAVEVGEDFTLPAGRTFYQFPLFLGYSTENLGYSARLESPAFPLNKDVVCKLQLTFEYGADDPYKLIFVPQNGSFHPVTATWCRTAEVIITDAPAPQYPAPMTWADLHHVPRDGGDETADLLDWIPNAIAQLDQDIYIRPRERTTGVISTTWRQDKNEGHFTFANTDLSAKKVFIHQKSFIDGINHADFLEGSRISFEVIERAGKYSGRNIAGEHHQEIERLKDFDEASISMPLNRIRKALYYPVIQTWRDGRSIDDADCPKAFADAARTNIDYLASLLHESQLPEQVKDEIRFLMCCMHSDAPDECVQWITEQVSKDRIDNPRAVGFALGSVVEPWQQSILSGFMERPTESALRVFAYAIWRDRHFVEQFDVEQMTAILDSLNTVLSQIKPCPPRKKINDKRTTLNWLQSTTEPLELLLGLLRARNSPDAQIRMLLQPHQKVTKELANRVERVTEFVAQSNGCLYSRIQINIEKPHGDQTPDLLFALRMYLTGDDGANAIHITSVSDKNDE</sequence>
<gene>
    <name evidence="1" type="ORF">GHO37_04880</name>
</gene>
<protein>
    <submittedName>
        <fullName evidence="1">DNA-binding protein</fullName>
    </submittedName>
</protein>
<comment type="caution">
    <text evidence="1">The sequence shown here is derived from an EMBL/GenBank/DDBJ whole genome shotgun (WGS) entry which is preliminary data.</text>
</comment>
<dbReference type="GO" id="GO:0003677">
    <property type="term" value="F:DNA binding"/>
    <property type="evidence" value="ECO:0007669"/>
    <property type="project" value="UniProtKB-KW"/>
</dbReference>
<dbReference type="AlphaFoldDB" id="A0A7X1WS39"/>